<dbReference type="Proteomes" id="UP000784294">
    <property type="component" value="Unassembled WGS sequence"/>
</dbReference>
<organism evidence="2 3">
    <name type="scientific">Protopolystoma xenopodis</name>
    <dbReference type="NCBI Taxonomy" id="117903"/>
    <lineage>
        <taxon>Eukaryota</taxon>
        <taxon>Metazoa</taxon>
        <taxon>Spiralia</taxon>
        <taxon>Lophotrochozoa</taxon>
        <taxon>Platyhelminthes</taxon>
        <taxon>Monogenea</taxon>
        <taxon>Polyopisthocotylea</taxon>
        <taxon>Polystomatidea</taxon>
        <taxon>Polystomatidae</taxon>
        <taxon>Protopolystoma</taxon>
    </lineage>
</organism>
<keyword evidence="3" id="KW-1185">Reference proteome</keyword>
<name>A0A3S5BQZ8_9PLAT</name>
<feature type="region of interest" description="Disordered" evidence="1">
    <location>
        <begin position="49"/>
        <end position="81"/>
    </location>
</feature>
<sequence>MHSSNPAGGGPLFSSLWQIRPTVAEGLVPFDDMIFAYQNLYECVKMQQTYSAHSKDRPDDSESPRCSREDVQRTPSRLSAL</sequence>
<evidence type="ECO:0000256" key="1">
    <source>
        <dbReference type="SAM" id="MobiDB-lite"/>
    </source>
</evidence>
<evidence type="ECO:0000313" key="2">
    <source>
        <dbReference type="EMBL" id="VEL35504.1"/>
    </source>
</evidence>
<feature type="compositionally biased region" description="Basic and acidic residues" evidence="1">
    <location>
        <begin position="53"/>
        <end position="72"/>
    </location>
</feature>
<proteinExistence type="predicted"/>
<evidence type="ECO:0000313" key="3">
    <source>
        <dbReference type="Proteomes" id="UP000784294"/>
    </source>
</evidence>
<gene>
    <name evidence="2" type="ORF">PXEA_LOCUS28944</name>
</gene>
<protein>
    <submittedName>
        <fullName evidence="2">Uncharacterized protein</fullName>
    </submittedName>
</protein>
<dbReference type="EMBL" id="CAAALY010249996">
    <property type="protein sequence ID" value="VEL35504.1"/>
    <property type="molecule type" value="Genomic_DNA"/>
</dbReference>
<dbReference type="AlphaFoldDB" id="A0A3S5BQZ8"/>
<comment type="caution">
    <text evidence="2">The sequence shown here is derived from an EMBL/GenBank/DDBJ whole genome shotgun (WGS) entry which is preliminary data.</text>
</comment>
<accession>A0A3S5BQZ8</accession>
<reference evidence="2" key="1">
    <citation type="submission" date="2018-11" db="EMBL/GenBank/DDBJ databases">
        <authorList>
            <consortium name="Pathogen Informatics"/>
        </authorList>
    </citation>
    <scope>NUCLEOTIDE SEQUENCE</scope>
</reference>